<name>A0A563EM12_9PSEU</name>
<keyword evidence="2" id="KW-0812">Transmembrane</keyword>
<keyword evidence="2" id="KW-1133">Transmembrane helix</keyword>
<evidence type="ECO:0000313" key="3">
    <source>
        <dbReference type="EMBL" id="TWP48130.1"/>
    </source>
</evidence>
<protein>
    <submittedName>
        <fullName evidence="3">Uncharacterized protein</fullName>
    </submittedName>
</protein>
<dbReference type="RefSeq" id="WP_146356766.1">
    <property type="nucleotide sequence ID" value="NZ_VOBR01000022.1"/>
</dbReference>
<evidence type="ECO:0000313" key="4">
    <source>
        <dbReference type="Proteomes" id="UP000316639"/>
    </source>
</evidence>
<gene>
    <name evidence="3" type="ORF">FKR81_29560</name>
</gene>
<dbReference type="Proteomes" id="UP000316639">
    <property type="component" value="Unassembled WGS sequence"/>
</dbReference>
<accession>A0A563EM12</accession>
<dbReference type="EMBL" id="VOBR01000022">
    <property type="protein sequence ID" value="TWP48130.1"/>
    <property type="molecule type" value="Genomic_DNA"/>
</dbReference>
<keyword evidence="4" id="KW-1185">Reference proteome</keyword>
<feature type="transmembrane region" description="Helical" evidence="2">
    <location>
        <begin position="67"/>
        <end position="88"/>
    </location>
</feature>
<dbReference type="OrthoDB" id="3695183at2"/>
<dbReference type="AlphaFoldDB" id="A0A563EM12"/>
<sequence length="96" mass="10768">MAKQPDEHDRFTDDLIGLDPHDPEAKEFAEHLDRMEREHPGYTVEGYLAGVQDFAESANRTTGHRRLIAVLVVGLILLGVVLSVWFALGDIIVLIF</sequence>
<evidence type="ECO:0000256" key="2">
    <source>
        <dbReference type="SAM" id="Phobius"/>
    </source>
</evidence>
<evidence type="ECO:0000256" key="1">
    <source>
        <dbReference type="SAM" id="MobiDB-lite"/>
    </source>
</evidence>
<comment type="caution">
    <text evidence="3">The sequence shown here is derived from an EMBL/GenBank/DDBJ whole genome shotgun (WGS) entry which is preliminary data.</text>
</comment>
<feature type="region of interest" description="Disordered" evidence="1">
    <location>
        <begin position="1"/>
        <end position="21"/>
    </location>
</feature>
<reference evidence="3 4" key="1">
    <citation type="submission" date="2019-07" db="EMBL/GenBank/DDBJ databases">
        <title>Lentzea xizangensis sp. nov., isolated from Qinghai-Tibetan Plateau Soils.</title>
        <authorList>
            <person name="Huang J."/>
        </authorList>
    </citation>
    <scope>NUCLEOTIDE SEQUENCE [LARGE SCALE GENOMIC DNA]</scope>
    <source>
        <strain evidence="3 4">FXJ1.1311</strain>
    </source>
</reference>
<keyword evidence="2" id="KW-0472">Membrane</keyword>
<proteinExistence type="predicted"/>
<organism evidence="3 4">
    <name type="scientific">Lentzea tibetensis</name>
    <dbReference type="NCBI Taxonomy" id="2591470"/>
    <lineage>
        <taxon>Bacteria</taxon>
        <taxon>Bacillati</taxon>
        <taxon>Actinomycetota</taxon>
        <taxon>Actinomycetes</taxon>
        <taxon>Pseudonocardiales</taxon>
        <taxon>Pseudonocardiaceae</taxon>
        <taxon>Lentzea</taxon>
    </lineage>
</organism>